<dbReference type="EMBL" id="CP095053">
    <property type="protein sequence ID" value="UOR04880.1"/>
    <property type="molecule type" value="Genomic_DNA"/>
</dbReference>
<keyword evidence="2" id="KW-1185">Reference proteome</keyword>
<accession>A0A8T9SXG6</accession>
<proteinExistence type="predicted"/>
<dbReference type="KEGG" id="haei:MUN82_18290"/>
<evidence type="ECO:0000313" key="1">
    <source>
        <dbReference type="EMBL" id="UOR04880.1"/>
    </source>
</evidence>
<dbReference type="RefSeq" id="WP_245092744.1">
    <property type="nucleotide sequence ID" value="NZ_CP095053.1"/>
</dbReference>
<sequence length="100" mass="11153">MADIADGRCRAGWSGLDDVVPQVAASHGATLFRYQQLAVHHLEEEAVEEISFLLTTQLHLVRMLPGRQQFLYLVGEKDSINLGLVREQLRGQLQPSVLSN</sequence>
<reference evidence="1 2" key="1">
    <citation type="submission" date="2022-04" db="EMBL/GenBank/DDBJ databases">
        <title>Hymenobacter sp. isolated from the air.</title>
        <authorList>
            <person name="Won M."/>
            <person name="Lee C.-M."/>
            <person name="Woen H.-Y."/>
            <person name="Kwon S.-W."/>
        </authorList>
    </citation>
    <scope>NUCLEOTIDE SEQUENCE [LARGE SCALE GENOMIC DNA]</scope>
    <source>
        <strain evidence="2">5413 J-13</strain>
    </source>
</reference>
<organism evidence="1 2">
    <name type="scientific">Hymenobacter aerilatus</name>
    <dbReference type="NCBI Taxonomy" id="2932251"/>
    <lineage>
        <taxon>Bacteria</taxon>
        <taxon>Pseudomonadati</taxon>
        <taxon>Bacteroidota</taxon>
        <taxon>Cytophagia</taxon>
        <taxon>Cytophagales</taxon>
        <taxon>Hymenobacteraceae</taxon>
        <taxon>Hymenobacter</taxon>
    </lineage>
</organism>
<evidence type="ECO:0000313" key="2">
    <source>
        <dbReference type="Proteomes" id="UP000829925"/>
    </source>
</evidence>
<dbReference type="Proteomes" id="UP000829925">
    <property type="component" value="Chromosome"/>
</dbReference>
<gene>
    <name evidence="1" type="ORF">MUN82_18290</name>
</gene>
<dbReference type="AlphaFoldDB" id="A0A8T9SXG6"/>
<name>A0A8T9SXG6_9BACT</name>
<protein>
    <submittedName>
        <fullName evidence="1">Uncharacterized protein</fullName>
    </submittedName>
</protein>